<reference evidence="1" key="1">
    <citation type="submission" date="2021-03" db="EMBL/GenBank/DDBJ databases">
        <title>Draft genome sequence of rust myrtle Austropuccinia psidii MF-1, a brazilian biotype.</title>
        <authorList>
            <person name="Quecine M.C."/>
            <person name="Pachon D.M.R."/>
            <person name="Bonatelli M.L."/>
            <person name="Correr F.H."/>
            <person name="Franceschini L.M."/>
            <person name="Leite T.F."/>
            <person name="Margarido G.R.A."/>
            <person name="Almeida C.A."/>
            <person name="Ferrarezi J.A."/>
            <person name="Labate C.A."/>
        </authorList>
    </citation>
    <scope>NUCLEOTIDE SEQUENCE</scope>
    <source>
        <strain evidence="1">MF-1</strain>
    </source>
</reference>
<evidence type="ECO:0000313" key="2">
    <source>
        <dbReference type="Proteomes" id="UP000765509"/>
    </source>
</evidence>
<comment type="caution">
    <text evidence="1">The sequence shown here is derived from an EMBL/GenBank/DDBJ whole genome shotgun (WGS) entry which is preliminary data.</text>
</comment>
<dbReference type="EMBL" id="AVOT02056828">
    <property type="protein sequence ID" value="MBW0551081.1"/>
    <property type="molecule type" value="Genomic_DNA"/>
</dbReference>
<organism evidence="1 2">
    <name type="scientific">Austropuccinia psidii MF-1</name>
    <dbReference type="NCBI Taxonomy" id="1389203"/>
    <lineage>
        <taxon>Eukaryota</taxon>
        <taxon>Fungi</taxon>
        <taxon>Dikarya</taxon>
        <taxon>Basidiomycota</taxon>
        <taxon>Pucciniomycotina</taxon>
        <taxon>Pucciniomycetes</taxon>
        <taxon>Pucciniales</taxon>
        <taxon>Sphaerophragmiaceae</taxon>
        <taxon>Austropuccinia</taxon>
    </lineage>
</organism>
<gene>
    <name evidence="1" type="ORF">O181_090796</name>
</gene>
<proteinExistence type="predicted"/>
<accession>A0A9Q3IW54</accession>
<dbReference type="AlphaFoldDB" id="A0A9Q3IW54"/>
<dbReference type="Proteomes" id="UP000765509">
    <property type="component" value="Unassembled WGS sequence"/>
</dbReference>
<keyword evidence="2" id="KW-1185">Reference proteome</keyword>
<name>A0A9Q3IW54_9BASI</name>
<protein>
    <submittedName>
        <fullName evidence="1">Uncharacterized protein</fullName>
    </submittedName>
</protein>
<sequence>MPLFFSIDEASDGNETITIFYNYYCYIIWFIITSNLNSTTPTTSPFTSVTAITDLPQADLVQDALSSLPPVSYSPVSSSARLGFWSSFFFGENSTSASAATTNTSTSSINQKLFNQFFEYFDTGFFWNSQDFHPYVQQAQTASVNTPRPLRL</sequence>
<evidence type="ECO:0000313" key="1">
    <source>
        <dbReference type="EMBL" id="MBW0551081.1"/>
    </source>
</evidence>